<evidence type="ECO:0000313" key="2">
    <source>
        <dbReference type="Proteomes" id="UP000241954"/>
    </source>
</evidence>
<dbReference type="AlphaFoldDB" id="A0A2T3M9E3"/>
<protein>
    <submittedName>
        <fullName evidence="1">Uncharacterized protein</fullName>
    </submittedName>
</protein>
<evidence type="ECO:0000313" key="1">
    <source>
        <dbReference type="EMBL" id="PSV89359.1"/>
    </source>
</evidence>
<gene>
    <name evidence="1" type="ORF">C9I88_18975</name>
</gene>
<name>A0A2T3M9E3_9GAMM</name>
<sequence length="137" mass="15028">MDLKDFIDQTLDQITEGVFVAQEKVRARGGFVNPALRDSASVQAMHCGHTIQSVSFDVAITVQEDSSNSAGAKLSVASFFKADGEVLSKEMNSVTSKVSFKVPLALPIDKLSLDELINKEKQDTDNKQRVFDEANNY</sequence>
<dbReference type="EMBL" id="PYLW01000034">
    <property type="protein sequence ID" value="PSV89359.1"/>
    <property type="molecule type" value="Genomic_DNA"/>
</dbReference>
<reference evidence="1 2" key="1">
    <citation type="submission" date="2018-01" db="EMBL/GenBank/DDBJ databases">
        <title>Whole genome sequencing of Histamine producing bacteria.</title>
        <authorList>
            <person name="Butler K."/>
        </authorList>
    </citation>
    <scope>NUCLEOTIDE SEQUENCE [LARGE SCALE GENOMIC DNA]</scope>
    <source>
        <strain evidence="1 2">NCIMB 13481</strain>
    </source>
</reference>
<dbReference type="Proteomes" id="UP000241954">
    <property type="component" value="Unassembled WGS sequence"/>
</dbReference>
<organism evidence="1 2">
    <name type="scientific">Photobacterium iliopiscarium</name>
    <dbReference type="NCBI Taxonomy" id="56192"/>
    <lineage>
        <taxon>Bacteria</taxon>
        <taxon>Pseudomonadati</taxon>
        <taxon>Pseudomonadota</taxon>
        <taxon>Gammaproteobacteria</taxon>
        <taxon>Vibrionales</taxon>
        <taxon>Vibrionaceae</taxon>
        <taxon>Photobacterium</taxon>
    </lineage>
</organism>
<proteinExistence type="predicted"/>
<comment type="caution">
    <text evidence="1">The sequence shown here is derived from an EMBL/GenBank/DDBJ whole genome shotgun (WGS) entry which is preliminary data.</text>
</comment>
<accession>A0A2T3M9E3</accession>
<dbReference type="RefSeq" id="WP_107238048.1">
    <property type="nucleotide sequence ID" value="NZ_PYLW01000034.1"/>
</dbReference>